<reference evidence="2 3" key="1">
    <citation type="submission" date="2015-01" db="EMBL/GenBank/DDBJ databases">
        <title>Genome Assembly of Bacillus badius MTCC 1458.</title>
        <authorList>
            <person name="Verma A."/>
            <person name="Khatri I."/>
            <person name="Mual P."/>
            <person name="Subramanian S."/>
            <person name="Krishnamurthi S."/>
        </authorList>
    </citation>
    <scope>NUCLEOTIDE SEQUENCE [LARGE SCALE GENOMIC DNA]</scope>
    <source>
        <strain evidence="2 3">MTCC 1458</strain>
    </source>
</reference>
<evidence type="ECO:0000313" key="3">
    <source>
        <dbReference type="Proteomes" id="UP000031982"/>
    </source>
</evidence>
<gene>
    <name evidence="2" type="ORF">SD77_0775</name>
</gene>
<comment type="caution">
    <text evidence="2">The sequence shown here is derived from an EMBL/GenBank/DDBJ whole genome shotgun (WGS) entry which is preliminary data.</text>
</comment>
<dbReference type="EMBL" id="JXLP01000010">
    <property type="protein sequence ID" value="KIL78174.1"/>
    <property type="molecule type" value="Genomic_DNA"/>
</dbReference>
<proteinExistence type="predicted"/>
<feature type="region of interest" description="Disordered" evidence="1">
    <location>
        <begin position="19"/>
        <end position="52"/>
    </location>
</feature>
<evidence type="ECO:0000313" key="2">
    <source>
        <dbReference type="EMBL" id="KIL78174.1"/>
    </source>
</evidence>
<name>A0ABR5AU50_BACBA</name>
<accession>A0ABR5AU50</accession>
<dbReference type="Proteomes" id="UP000031982">
    <property type="component" value="Unassembled WGS sequence"/>
</dbReference>
<sequence length="52" mass="6093">MTLFRALFDFSFKALERRAKGHGAEGKRPPEWRSAVSEKKKGRPEKSFFMTF</sequence>
<protein>
    <recommendedName>
        <fullName evidence="4">Ribose 5-phosphate isomerase B</fullName>
    </recommendedName>
</protein>
<keyword evidence="3" id="KW-1185">Reference proteome</keyword>
<feature type="compositionally biased region" description="Basic and acidic residues" evidence="1">
    <location>
        <begin position="19"/>
        <end position="39"/>
    </location>
</feature>
<organism evidence="2 3">
    <name type="scientific">Bacillus badius</name>
    <dbReference type="NCBI Taxonomy" id="1455"/>
    <lineage>
        <taxon>Bacteria</taxon>
        <taxon>Bacillati</taxon>
        <taxon>Bacillota</taxon>
        <taxon>Bacilli</taxon>
        <taxon>Bacillales</taxon>
        <taxon>Bacillaceae</taxon>
        <taxon>Pseudobacillus</taxon>
    </lineage>
</organism>
<evidence type="ECO:0000256" key="1">
    <source>
        <dbReference type="SAM" id="MobiDB-lite"/>
    </source>
</evidence>
<evidence type="ECO:0008006" key="4">
    <source>
        <dbReference type="Google" id="ProtNLM"/>
    </source>
</evidence>